<dbReference type="PANTHER" id="PTHR48112">
    <property type="entry name" value="HIGH MOBILITY GROUP PROTEIN DSP1"/>
    <property type="match status" value="1"/>
</dbReference>
<accession>A0A6C0KAC4</accession>
<feature type="domain" description="HMG box" evidence="2">
    <location>
        <begin position="52"/>
        <end position="120"/>
    </location>
</feature>
<dbReference type="EMBL" id="MN740839">
    <property type="protein sequence ID" value="QHU14343.1"/>
    <property type="molecule type" value="Genomic_DNA"/>
</dbReference>
<proteinExistence type="predicted"/>
<dbReference type="GO" id="GO:0003677">
    <property type="term" value="F:DNA binding"/>
    <property type="evidence" value="ECO:0007669"/>
    <property type="project" value="UniProtKB-KW"/>
</dbReference>
<sequence>MDKYDKLLDENAELRTMVDGLNEKMDTMIKMLKANHRQELRRVKKNRPADAPKRHVSSYIHYSNIVRAAIKEENPDADMKDMSKLIGSSWRALGDQEKKKYNDIAADDKNRYNVEMDAYDKAQGEV</sequence>
<dbReference type="PANTHER" id="PTHR48112:SF22">
    <property type="entry name" value="MITOCHONDRIAL TRANSCRIPTION FACTOR A, ISOFORM B"/>
    <property type="match status" value="1"/>
</dbReference>
<name>A0A6C0KAC4_9ZZZZ</name>
<dbReference type="AlphaFoldDB" id="A0A6C0KAC4"/>
<dbReference type="InterPro" id="IPR036910">
    <property type="entry name" value="HMG_box_dom_sf"/>
</dbReference>
<evidence type="ECO:0000313" key="3">
    <source>
        <dbReference type="EMBL" id="QHU14343.1"/>
    </source>
</evidence>
<dbReference type="InterPro" id="IPR050342">
    <property type="entry name" value="HMGB"/>
</dbReference>
<organism evidence="3">
    <name type="scientific">viral metagenome</name>
    <dbReference type="NCBI Taxonomy" id="1070528"/>
    <lineage>
        <taxon>unclassified sequences</taxon>
        <taxon>metagenomes</taxon>
        <taxon>organismal metagenomes</taxon>
    </lineage>
</organism>
<dbReference type="SMART" id="SM00398">
    <property type="entry name" value="HMG"/>
    <property type="match status" value="1"/>
</dbReference>
<dbReference type="SUPFAM" id="SSF47095">
    <property type="entry name" value="HMG-box"/>
    <property type="match status" value="1"/>
</dbReference>
<dbReference type="Gene3D" id="1.10.30.10">
    <property type="entry name" value="High mobility group box domain"/>
    <property type="match status" value="1"/>
</dbReference>
<dbReference type="Pfam" id="PF00505">
    <property type="entry name" value="HMG_box"/>
    <property type="match status" value="1"/>
</dbReference>
<evidence type="ECO:0000256" key="1">
    <source>
        <dbReference type="ARBA" id="ARBA00023125"/>
    </source>
</evidence>
<keyword evidence="1" id="KW-0238">DNA-binding</keyword>
<reference evidence="3" key="1">
    <citation type="journal article" date="2020" name="Nature">
        <title>Giant virus diversity and host interactions through global metagenomics.</title>
        <authorList>
            <person name="Schulz F."/>
            <person name="Roux S."/>
            <person name="Paez-Espino D."/>
            <person name="Jungbluth S."/>
            <person name="Walsh D.A."/>
            <person name="Denef V.J."/>
            <person name="McMahon K.D."/>
            <person name="Konstantinidis K.T."/>
            <person name="Eloe-Fadrosh E.A."/>
            <person name="Kyrpides N.C."/>
            <person name="Woyke T."/>
        </authorList>
    </citation>
    <scope>NUCLEOTIDE SEQUENCE</scope>
    <source>
        <strain evidence="3">GVMAG-S-1102113-118</strain>
    </source>
</reference>
<dbReference type="PROSITE" id="PS50118">
    <property type="entry name" value="HMG_BOX_2"/>
    <property type="match status" value="1"/>
</dbReference>
<protein>
    <recommendedName>
        <fullName evidence="2">HMG box domain-containing protein</fullName>
    </recommendedName>
</protein>
<evidence type="ECO:0000259" key="2">
    <source>
        <dbReference type="PROSITE" id="PS50118"/>
    </source>
</evidence>
<dbReference type="InterPro" id="IPR009071">
    <property type="entry name" value="HMG_box_dom"/>
</dbReference>